<dbReference type="Pfam" id="PF18886">
    <property type="entry name" value="DUF5649"/>
    <property type="match status" value="5"/>
</dbReference>
<feature type="domain" description="Filamentous haemagglutinin FhaB/tRNA nuclease CdiA-like TPS" evidence="4">
    <location>
        <begin position="49"/>
        <end position="161"/>
    </location>
</feature>
<dbReference type="PANTHER" id="PTHR12338">
    <property type="entry name" value="AUTOTRANSPORTER"/>
    <property type="match status" value="1"/>
</dbReference>
<dbReference type="InterPro" id="IPR011050">
    <property type="entry name" value="Pectin_lyase_fold/virulence"/>
</dbReference>
<evidence type="ECO:0000313" key="6">
    <source>
        <dbReference type="Proteomes" id="UP001189813"/>
    </source>
</evidence>
<dbReference type="PANTHER" id="PTHR12338:SF8">
    <property type="entry name" value="HEME_HEMOPEXIN-BINDING PROTEIN"/>
    <property type="match status" value="1"/>
</dbReference>
<evidence type="ECO:0000259" key="4">
    <source>
        <dbReference type="SMART" id="SM00912"/>
    </source>
</evidence>
<dbReference type="InterPro" id="IPR012334">
    <property type="entry name" value="Pectin_lyas_fold"/>
</dbReference>
<dbReference type="SUPFAM" id="SSF51126">
    <property type="entry name" value="Pectin lyase-like"/>
    <property type="match status" value="1"/>
</dbReference>
<evidence type="ECO:0000313" key="5">
    <source>
        <dbReference type="EMBL" id="CAJ0809556.1"/>
    </source>
</evidence>
<dbReference type="Gene3D" id="3.30.160.710">
    <property type="match status" value="1"/>
</dbReference>
<keyword evidence="2" id="KW-0964">Secreted</keyword>
<accession>A0ABM9K0V5</accession>
<evidence type="ECO:0000256" key="2">
    <source>
        <dbReference type="ARBA" id="ARBA00022525"/>
    </source>
</evidence>
<dbReference type="Pfam" id="PF05860">
    <property type="entry name" value="TPS"/>
    <property type="match status" value="1"/>
</dbReference>
<dbReference type="InterPro" id="IPR043709">
    <property type="entry name" value="DUF5649"/>
</dbReference>
<reference evidence="5 6" key="1">
    <citation type="submission" date="2023-07" db="EMBL/GenBank/DDBJ databases">
        <authorList>
            <person name="Peeters C."/>
        </authorList>
    </citation>
    <scope>NUCLEOTIDE SEQUENCE [LARGE SCALE GENOMIC DNA]</scope>
    <source>
        <strain evidence="5 6">LMG 19083</strain>
    </source>
</reference>
<keyword evidence="3" id="KW-0732">Signal</keyword>
<dbReference type="Gene3D" id="2.160.20.10">
    <property type="entry name" value="Single-stranded right-handed beta-helix, Pectin lyase-like"/>
    <property type="match status" value="1"/>
</dbReference>
<evidence type="ECO:0000256" key="1">
    <source>
        <dbReference type="ARBA" id="ARBA00004613"/>
    </source>
</evidence>
<dbReference type="InterPro" id="IPR041286">
    <property type="entry name" value="MBG_2"/>
</dbReference>
<name>A0ABM9K0V5_9RALS</name>
<dbReference type="Proteomes" id="UP001189813">
    <property type="component" value="Unassembled WGS sequence"/>
</dbReference>
<keyword evidence="6" id="KW-1185">Reference proteome</keyword>
<comment type="caution">
    <text evidence="5">The sequence shown here is derived from an EMBL/GenBank/DDBJ whole genome shotgun (WGS) entry which is preliminary data.</text>
</comment>
<organism evidence="5 6">
    <name type="scientific">Ralstonia psammae</name>
    <dbReference type="NCBI Taxonomy" id="3058598"/>
    <lineage>
        <taxon>Bacteria</taxon>
        <taxon>Pseudomonadati</taxon>
        <taxon>Pseudomonadota</taxon>
        <taxon>Betaproteobacteria</taxon>
        <taxon>Burkholderiales</taxon>
        <taxon>Burkholderiaceae</taxon>
        <taxon>Ralstonia</taxon>
    </lineage>
</organism>
<sequence>MHRHATKNRLYRLIWSRTAQTWVAVAEHARGGRAGAAVLAAGLIASAPVLAAPAGGVVTSGAGSIGQNGATTTITQTTPRLAVDWSRFNIQPGESVNFIQPGTGAIALNRVTGNEASSILGTLSANGTVFLLNPNGVLFGAGAQVNVGGLVASTLNLSNTDFEAGRYAFSGGSTAGVINQGAIRVPSGGKVALIANRVENTGSIHAPGGDVLLAGAGALTLTLADGSPLGYTISQGAARTLVNNGGVIVADGGRVVLTARGLDALSESVVNMTGVVQARTVANRQGSIELVGDPMVGVTEVSGKLDASATDAAGVGGTIKVLGDKVGLFDGAQVDVRGTAGGGAVLIGGNARGEGPEPNAAATYVAPDATIDASATTRGSGGKIIVWGTDVANVHGTLAANGGAQGGQGGHVETSGHALDTDGIAVSVAGGAGGSWLLDPYNVTISTGTQTGGSFSSGVWTPSATGSLVNISSIQSLLNSGSNVTITTTGAGVQEGNIAINGSIAKTAGSNASLTLIADGRITTNASSGTHRSITSTSGALDVSMTANATTSTATTSGINLRYLDISANGGNISATASGAQSATSPALSLQNSMWTTAGTGNISLSGVLPSNANSQGVFLSANTLTTASGAITVSGTSGGVATVTGTNSSGAPLFSTNNIGVYLAGSNTLHSTGGGAIALNGTAAGATATWAGSGVTLSALDALSTGGALTITGTASNPLSTTYRNQLSAVDVAGSSISAASLTGGTINITGTNSVVGGASSTSNTNAAVKLEGKVNLTATSGPITIAGSNAGGDGVWGSGTGAVTMSAPTASAININAQALDSVSGYSGFYIGGGATLTFATAAPVTITAASQAAARRAFWNKGGLTTPGSLSIVTTAGSVQDDTTHGGSFNVGGNTSITSTGNGNSISLTNSGNAFSGSVALSGADATLANSTALALGTSNLSGALNLSAPGITQTGAVTVAGTSTLNAGTSAITLGNTGNTFGGAVSLTGSGATLANSAALTLGASTLTGNLNATAAGIGQSGAVSIGGTSTLNGGTSAITLANTGNAFSGAVSLTGSDATLANSAALTLGTSNLSGNLNATASGISQTGAVNVSGTSTLNAGTSAITLANVGNTFGGAVSLTGSNATLVDSGALTMGTSALSGNLNATAVGISQSGALAVAGTTTLDSGNSTIALTNTGNALTTLAVTQAGGVDVVNGRALTVTGVASAGDTKLTTMSGDLTAQGNWSITGGDLTLSAGAATGRGVAAGGDVHSGATLAVDAGRTVTVYTGALSSTVLGGTLASRAAAGSGNFRYNRQDGDAAGAAGVGDGLTNVMYRERPTVTVTPTDASNTKVYDGGSATDPSLAYSATGLANGDTVAQSLAGSLARTAGQDAGRYAVNLGTLADRLGYQVQLAAGHAFTITPASLLITANDATRVAGQANPAFSVAYTGLVNGQTPQTAGLQGTLTFATDATIASPAGRYAVLPGGLIANNYSIRYAPGTLTVTQAPPVLVPVPVVAVPAPQSSGVAPSPAPIIDTQVKARLAGLSSAPAPAEPLEHGWRTPSAIFDHVPLADVDTPVSREKAAE</sequence>
<dbReference type="NCBIfam" id="TIGR01901">
    <property type="entry name" value="adhes_NPXG"/>
    <property type="match status" value="1"/>
</dbReference>
<dbReference type="EMBL" id="CATZBU010000029">
    <property type="protein sequence ID" value="CAJ0809556.1"/>
    <property type="molecule type" value="Genomic_DNA"/>
</dbReference>
<gene>
    <name evidence="5" type="ORF">LMG19083_04962</name>
</gene>
<dbReference type="InterPro" id="IPR008638">
    <property type="entry name" value="FhaB/CdiA-like_TPS"/>
</dbReference>
<proteinExistence type="predicted"/>
<dbReference type="SMART" id="SM00912">
    <property type="entry name" value="Haemagg_act"/>
    <property type="match status" value="1"/>
</dbReference>
<evidence type="ECO:0000256" key="3">
    <source>
        <dbReference type="ARBA" id="ARBA00022729"/>
    </source>
</evidence>
<comment type="subcellular location">
    <subcellularLocation>
        <location evidence="1">Secreted</location>
    </subcellularLocation>
</comment>
<protein>
    <recommendedName>
        <fullName evidence="4">Filamentous haemagglutinin FhaB/tRNA nuclease CdiA-like TPS domain-containing protein</fullName>
    </recommendedName>
</protein>
<dbReference type="InterPro" id="IPR050909">
    <property type="entry name" value="Bact_Autotransporter_VF"/>
</dbReference>
<dbReference type="Pfam" id="PF18676">
    <property type="entry name" value="MBG_2"/>
    <property type="match status" value="2"/>
</dbReference>
<dbReference type="RefSeq" id="WP_316669657.1">
    <property type="nucleotide sequence ID" value="NZ_CATZBU010000029.1"/>
</dbReference>